<gene>
    <name evidence="2" type="ORF">F2P81_001475</name>
    <name evidence="3" type="ORF">F2P81_001476</name>
    <name evidence="1" type="ORF">SMAX5B_020662</name>
</gene>
<reference evidence="1 4" key="1">
    <citation type="submission" date="2017-12" db="EMBL/GenBank/DDBJ databases">
        <title>Integrating genomic resources of turbot (Scophthalmus maximus) in depth evaluation of genetic and physical mapping variation across individuals.</title>
        <authorList>
            <person name="Martinez P."/>
        </authorList>
    </citation>
    <scope>NUCLEOTIDE SEQUENCE [LARGE SCALE GENOMIC DNA]</scope>
</reference>
<keyword evidence="4" id="KW-1185">Reference proteome</keyword>
<protein>
    <submittedName>
        <fullName evidence="1">Uncharacterized protein</fullName>
    </submittedName>
</protein>
<evidence type="ECO:0000313" key="1">
    <source>
        <dbReference type="EMBL" id="AWO97115.1"/>
    </source>
</evidence>
<evidence type="ECO:0000313" key="4">
    <source>
        <dbReference type="Proteomes" id="UP000246464"/>
    </source>
</evidence>
<dbReference type="EMBL" id="VEVO01000002">
    <property type="protein sequence ID" value="KAF0044947.1"/>
    <property type="molecule type" value="Genomic_DNA"/>
</dbReference>
<proteinExistence type="predicted"/>
<sequence length="66" mass="7570">MWLPWPVCEVLSANRRPVFIVSVVILHLQSAPWVEESRGRLESPEEALRGDKVETVSRVKRCKPTT</sequence>
<dbReference type="Proteomes" id="UP000246464">
    <property type="component" value="Chromosome 1"/>
</dbReference>
<organism evidence="1 4">
    <name type="scientific">Scophthalmus maximus</name>
    <name type="common">Turbot</name>
    <name type="synonym">Psetta maxima</name>
    <dbReference type="NCBI Taxonomy" id="52904"/>
    <lineage>
        <taxon>Eukaryota</taxon>
        <taxon>Metazoa</taxon>
        <taxon>Chordata</taxon>
        <taxon>Craniata</taxon>
        <taxon>Vertebrata</taxon>
        <taxon>Euteleostomi</taxon>
        <taxon>Actinopterygii</taxon>
        <taxon>Neopterygii</taxon>
        <taxon>Teleostei</taxon>
        <taxon>Neoteleostei</taxon>
        <taxon>Acanthomorphata</taxon>
        <taxon>Carangaria</taxon>
        <taxon>Pleuronectiformes</taxon>
        <taxon>Pleuronectoidei</taxon>
        <taxon>Scophthalmidae</taxon>
        <taxon>Scophthalmus</taxon>
    </lineage>
</organism>
<evidence type="ECO:0000313" key="2">
    <source>
        <dbReference type="EMBL" id="KAF0044946.1"/>
    </source>
</evidence>
<name>A0A2U9AZV0_SCOMX</name>
<dbReference type="Proteomes" id="UP000438429">
    <property type="component" value="Unassembled WGS sequence"/>
</dbReference>
<dbReference type="EMBL" id="CP026243">
    <property type="protein sequence ID" value="AWO97115.1"/>
    <property type="molecule type" value="Genomic_DNA"/>
</dbReference>
<reference evidence="2 5" key="2">
    <citation type="submission" date="2019-06" db="EMBL/GenBank/DDBJ databases">
        <title>Draft genomes of female and male turbot (Scophthalmus maximus).</title>
        <authorList>
            <person name="Xu H."/>
            <person name="Xu X.-W."/>
            <person name="Shao C."/>
            <person name="Chen S."/>
        </authorList>
    </citation>
    <scope>NUCLEOTIDE SEQUENCE [LARGE SCALE GENOMIC DNA]</scope>
    <source>
        <strain evidence="2">Ysfricsl-2016a</strain>
        <tissue evidence="2">Blood</tissue>
    </source>
</reference>
<dbReference type="EMBL" id="VEVO01000002">
    <property type="protein sequence ID" value="KAF0044946.1"/>
    <property type="molecule type" value="Genomic_DNA"/>
</dbReference>
<evidence type="ECO:0000313" key="5">
    <source>
        <dbReference type="Proteomes" id="UP000438429"/>
    </source>
</evidence>
<dbReference type="AlphaFoldDB" id="A0A2U9AZV0"/>
<accession>A0A2U9AZV0</accession>
<evidence type="ECO:0000313" key="3">
    <source>
        <dbReference type="EMBL" id="KAF0044947.1"/>
    </source>
</evidence>